<dbReference type="SUPFAM" id="SSF53335">
    <property type="entry name" value="S-adenosyl-L-methionine-dependent methyltransferases"/>
    <property type="match status" value="1"/>
</dbReference>
<dbReference type="Pfam" id="PF26337">
    <property type="entry name" value="Gtf3_C"/>
    <property type="match status" value="1"/>
</dbReference>
<dbReference type="AlphaFoldDB" id="A0A3F2ZWB2"/>
<proteinExistence type="predicted"/>
<dbReference type="KEGG" id="cbi:CLJ_B2940"/>
<dbReference type="Gene3D" id="3.40.50.720">
    <property type="entry name" value="NAD(P)-binding Rossmann-like Domain"/>
    <property type="match status" value="1"/>
</dbReference>
<accession>A0A3F2ZWB2</accession>
<dbReference type="SUPFAM" id="SSF53756">
    <property type="entry name" value="UDP-Glycosyltransferase/glycogen phosphorylase"/>
    <property type="match status" value="1"/>
</dbReference>
<dbReference type="InterPro" id="IPR029063">
    <property type="entry name" value="SAM-dependent_MTases_sf"/>
</dbReference>
<organism evidence="2 3">
    <name type="scientific">Clostridium botulinum (strain 657 / Type Ba4)</name>
    <dbReference type="NCBI Taxonomy" id="515621"/>
    <lineage>
        <taxon>Bacteria</taxon>
        <taxon>Bacillati</taxon>
        <taxon>Bacillota</taxon>
        <taxon>Clostridia</taxon>
        <taxon>Eubacteriales</taxon>
        <taxon>Clostridiaceae</taxon>
        <taxon>Clostridium</taxon>
    </lineage>
</organism>
<evidence type="ECO:0000259" key="1">
    <source>
        <dbReference type="Pfam" id="PF26337"/>
    </source>
</evidence>
<evidence type="ECO:0000313" key="2">
    <source>
        <dbReference type="EMBL" id="ACQ53780.1"/>
    </source>
</evidence>
<dbReference type="RefSeq" id="WP_003361329.1">
    <property type="nucleotide sequence ID" value="NC_012658.1"/>
</dbReference>
<reference evidence="3" key="2">
    <citation type="submission" date="2008-05" db="EMBL/GenBank/DDBJ databases">
        <title>Genome sequence of Clostridium botulinum Ba4 strain 657.</title>
        <authorList>
            <person name="Shrivastava S."/>
            <person name="Brown J.L."/>
            <person name="Bruce D."/>
            <person name="Detter C."/>
            <person name="Munk C."/>
            <person name="Smith L.A."/>
            <person name="Smith T.J."/>
            <person name="Sutton G."/>
            <person name="Brettin T.S."/>
        </authorList>
    </citation>
    <scope>NUCLEOTIDE SEQUENCE [LARGE SCALE GENOMIC DNA]</scope>
    <source>
        <strain evidence="3">657 / Type Ba4</strain>
    </source>
</reference>
<feature type="domain" description="Glucosyltransferase 3-like C-terminal" evidence="1">
    <location>
        <begin position="315"/>
        <end position="436"/>
    </location>
</feature>
<sequence>MEKAIIFGAGSFGVSSYEKLERDFHIEYFCDNDKNKWGNSIKGIKVISPEELKLLKEHLIIVASTYYLEIIDQLIKMDLFNIAYISFNNSFLQYINDKKLNFNNYNYLSYNTNNLKCIDKKISKVLFVQVSQCIRTYKFALVLKNEGVQVDIAYLDKHPKLTYRDLKLPYANIIKIKEIDDFICFLNESDYDIVHSSNEPDYLTNILIKSNKPIIHDSHDMMSLRGDISNSDIIHEYMANKYSAGNIYVDYPIKNYAVDKFNIKNKPILVLNNFTLEEQRPKKYLNKLSEEDGEIHCVYEGGLSNDKSNHRFLEEKFLKIANNNIHVHFYTVNESKYYGELNNKHKYIHWEGVCSPNKLIEEMTRYDMGLVILNITLKNKNFLETTFPNKVFEYFNSSLPIAVDNLPILSKFVNETKSGKVIKFDDNIYEQIKKIKLINISEDFLEKTGFTTNSHVHELLNFYKEVKYGV</sequence>
<dbReference type="Gene3D" id="3.40.50.2000">
    <property type="entry name" value="Glycogen Phosphorylase B"/>
    <property type="match status" value="1"/>
</dbReference>
<dbReference type="EMBL" id="CP001083">
    <property type="protein sequence ID" value="ACQ53780.1"/>
    <property type="molecule type" value="Genomic_DNA"/>
</dbReference>
<name>A0A3F2ZWB2_CLOB6</name>
<dbReference type="Proteomes" id="UP000002333">
    <property type="component" value="Chromosome"/>
</dbReference>
<protein>
    <submittedName>
        <fullName evidence="2">Capsular polysaccharide synthesis protein</fullName>
    </submittedName>
</protein>
<reference evidence="2 3" key="1">
    <citation type="journal article" date="2007" name="PLoS ONE">
        <title>Analysis of the neurotoxin complex genes in Clostridium botulinum A1-A4 and B1 strains: BoNT/A3, /Ba4 and /B1 clusters are located within plasmids.</title>
        <authorList>
            <person name="Smith T.J."/>
            <person name="Hill K.K."/>
            <person name="Foley B.T."/>
            <person name="Detter J.C."/>
            <person name="Munk A.C."/>
            <person name="Bruce D.C."/>
            <person name="Doggett N.A."/>
            <person name="Smith L.A."/>
            <person name="Marks J.D."/>
            <person name="Xie G."/>
            <person name="Brettin T.S."/>
        </authorList>
    </citation>
    <scope>NUCLEOTIDE SEQUENCE [LARGE SCALE GENOMIC DNA]</scope>
    <source>
        <strain evidence="3">657 / Type Ba4</strain>
    </source>
</reference>
<evidence type="ECO:0000313" key="3">
    <source>
        <dbReference type="Proteomes" id="UP000002333"/>
    </source>
</evidence>
<dbReference type="InterPro" id="IPR058592">
    <property type="entry name" value="Gtf3_C"/>
</dbReference>
<gene>
    <name evidence="2" type="ordered locus">CLJ_B2940</name>
</gene>